<dbReference type="GO" id="GO:0016301">
    <property type="term" value="F:kinase activity"/>
    <property type="evidence" value="ECO:0007669"/>
    <property type="project" value="UniProtKB-KW"/>
</dbReference>
<proteinExistence type="predicted"/>
<dbReference type="InterPro" id="IPR036249">
    <property type="entry name" value="Thioredoxin-like_sf"/>
</dbReference>
<reference evidence="4 5" key="1">
    <citation type="submission" date="2018-05" db="EMBL/GenBank/DDBJ databases">
        <title>A metagenomic window into the 2 km-deep terrestrial subsurface aquifer revealed taxonomically and functionally diverse microbial community comprising novel uncultured bacterial lineages.</title>
        <authorList>
            <person name="Kadnikov V.V."/>
            <person name="Mardanov A.V."/>
            <person name="Beletsky A.V."/>
            <person name="Banks D."/>
            <person name="Pimenov N.V."/>
            <person name="Frank Y.A."/>
            <person name="Karnachuk O.V."/>
            <person name="Ravin N.V."/>
        </authorList>
    </citation>
    <scope>NUCLEOTIDE SEQUENCE [LARGE SCALE GENOMIC DNA]</scope>
    <source>
        <strain evidence="4">BY</strain>
    </source>
</reference>
<dbReference type="SUPFAM" id="SSF48208">
    <property type="entry name" value="Six-hairpin glycosidases"/>
    <property type="match status" value="1"/>
</dbReference>
<sequence>MSYEPHHAGKPRQPNRLSKETSPYLRQHQYNPVDWYPWGEEAFEKAKREDKPLLISIGYSSCHWCHVMERECFDNEAIAQLINETVVPVKVDREERPDVDAVYMNVCVALNGQGGWPLNVFVTPSLQPFFAGTYFPPEDRYGRPGFPTLLSRIASLWRENRDAILTQADTMTRELRRLLADAPAGPIQPDVFTKVVTHALREFDPRYGGFGSAPKFPPDQLLALLQIIYHDSRDAKVLGMIRATLDGMAHGGIYDHLAGGFARYSVDDEWHVPHFEKMLYNQALLVPVYLDMFLQTSEPPYARVARETLDWLLRSMRDPSGMFYSALDADSEGVEGKYYVWSRSEILQVLGRSDGELACEYFDVTPEGNWEDGKSVLRVLIPDEQFAEVHNMELQAWKDKLASIRERLFAAREQKIPPALDSKCLTSWNGLTISALAKGGAVLGESRFVQAAREAAEFILERLWEPPHRLLRVYCDGVAKIPGMLDDYTYLAAGLLDLYEVSGEARYFNAAYKLMAAAKDRFWAGDGYYFSEATDAQLPFRLKEFHDGALPSPNSVAVMNLLRLAELTGEMPLREMAEAVLDTVGARASQAPTAYASMLKAYRFLCGANVSVVVTGGTGSPESEAMLWTISRVFHPSRVVAFNDGASDVPALARDYRPSAGEAHAYVCVDRACQPPAASPRELEQLLRSIS</sequence>
<dbReference type="Pfam" id="PF03190">
    <property type="entry name" value="Thioredox_DsbH"/>
    <property type="match status" value="1"/>
</dbReference>
<evidence type="ECO:0000313" key="5">
    <source>
        <dbReference type="Proteomes" id="UP000262583"/>
    </source>
</evidence>
<dbReference type="InterPro" id="IPR024705">
    <property type="entry name" value="Ssp411"/>
</dbReference>
<evidence type="ECO:0000313" key="4">
    <source>
        <dbReference type="EMBL" id="AXA35829.1"/>
    </source>
</evidence>
<protein>
    <submittedName>
        <fullName evidence="4">Thymidylate kinase</fullName>
    </submittedName>
</protein>
<dbReference type="Proteomes" id="UP000262583">
    <property type="component" value="Chromosome"/>
</dbReference>
<feature type="domain" description="Spermatogenesis-associated protein 20-like TRX" evidence="3">
    <location>
        <begin position="14"/>
        <end position="175"/>
    </location>
</feature>
<evidence type="ECO:0000259" key="3">
    <source>
        <dbReference type="Pfam" id="PF03190"/>
    </source>
</evidence>
<dbReference type="SUPFAM" id="SSF52833">
    <property type="entry name" value="Thioredoxin-like"/>
    <property type="match status" value="1"/>
</dbReference>
<dbReference type="InterPro" id="IPR004879">
    <property type="entry name" value="Ssp411-like_TRX"/>
</dbReference>
<dbReference type="CDD" id="cd02955">
    <property type="entry name" value="SSP411"/>
    <property type="match status" value="1"/>
</dbReference>
<dbReference type="KEGG" id="schv:BRCON_1052"/>
<dbReference type="GO" id="GO:0005975">
    <property type="term" value="P:carbohydrate metabolic process"/>
    <property type="evidence" value="ECO:0007669"/>
    <property type="project" value="InterPro"/>
</dbReference>
<accession>A0A2Z4Y4A8</accession>
<dbReference type="PANTHER" id="PTHR42899:SF1">
    <property type="entry name" value="SPERMATOGENESIS-ASSOCIATED PROTEIN 20"/>
    <property type="match status" value="1"/>
</dbReference>
<keyword evidence="4" id="KW-0418">Kinase</keyword>
<feature type="coiled-coil region" evidence="1">
    <location>
        <begin position="387"/>
        <end position="414"/>
    </location>
</feature>
<dbReference type="InterPro" id="IPR012341">
    <property type="entry name" value="6hp_glycosidase-like_sf"/>
</dbReference>
<dbReference type="PANTHER" id="PTHR42899">
    <property type="entry name" value="SPERMATOGENESIS-ASSOCIATED PROTEIN 20"/>
    <property type="match status" value="1"/>
</dbReference>
<organism evidence="4 5">
    <name type="scientific">Sumerlaea chitinivorans</name>
    <dbReference type="NCBI Taxonomy" id="2250252"/>
    <lineage>
        <taxon>Bacteria</taxon>
        <taxon>Candidatus Sumerlaeota</taxon>
        <taxon>Candidatus Sumerlaeia</taxon>
        <taxon>Candidatus Sumerlaeales</taxon>
        <taxon>Candidatus Sumerlaeaceae</taxon>
        <taxon>Candidatus Sumerlaea</taxon>
    </lineage>
</organism>
<keyword evidence="1" id="KW-0175">Coiled coil</keyword>
<dbReference type="EMBL" id="CP030759">
    <property type="protein sequence ID" value="AXA35829.1"/>
    <property type="molecule type" value="Genomic_DNA"/>
</dbReference>
<feature type="region of interest" description="Disordered" evidence="2">
    <location>
        <begin position="1"/>
        <end position="23"/>
    </location>
</feature>
<dbReference type="Gene3D" id="1.50.10.10">
    <property type="match status" value="2"/>
</dbReference>
<keyword evidence="4" id="KW-0808">Transferase</keyword>
<dbReference type="AlphaFoldDB" id="A0A2Z4Y4A8"/>
<evidence type="ECO:0000256" key="1">
    <source>
        <dbReference type="SAM" id="Coils"/>
    </source>
</evidence>
<dbReference type="PIRSF" id="PIRSF006402">
    <property type="entry name" value="UCP006402_thioredoxin"/>
    <property type="match status" value="1"/>
</dbReference>
<dbReference type="Gene3D" id="3.40.30.10">
    <property type="entry name" value="Glutaredoxin"/>
    <property type="match status" value="1"/>
</dbReference>
<gene>
    <name evidence="4" type="ORF">BRCON_1052</name>
</gene>
<name>A0A2Z4Y4A8_SUMC1</name>
<evidence type="ECO:0000256" key="2">
    <source>
        <dbReference type="SAM" id="MobiDB-lite"/>
    </source>
</evidence>
<dbReference type="InterPro" id="IPR008928">
    <property type="entry name" value="6-hairpin_glycosidase_sf"/>
</dbReference>